<comment type="caution">
    <text evidence="2">The sequence shown here is derived from an EMBL/GenBank/DDBJ whole genome shotgun (WGS) entry which is preliminary data.</text>
</comment>
<sequence>MEPTNRQLGQWKRRDEEAALFHSIDEGERLDDLTTGRVCLHEVGHLKFFWEDVDCVDEFRKITAAAGPRDGSAGAVHYQPPAQHKYTRAQLKAKLQLSLGGRAAEEVFFTRCVGDDFDSVEWPELATKVFWK</sequence>
<dbReference type="AlphaFoldDB" id="A0ABD2ICI5"/>
<protein>
    <recommendedName>
        <fullName evidence="1">Peptidase M41 domain-containing protein</fullName>
    </recommendedName>
</protein>
<keyword evidence="3" id="KW-1185">Reference proteome</keyword>
<gene>
    <name evidence="2" type="ORF">niasHT_039140</name>
</gene>
<name>A0ABD2ICI5_9BILA</name>
<reference evidence="2 3" key="1">
    <citation type="submission" date="2024-10" db="EMBL/GenBank/DDBJ databases">
        <authorList>
            <person name="Kim D."/>
        </authorList>
    </citation>
    <scope>NUCLEOTIDE SEQUENCE [LARGE SCALE GENOMIC DNA]</scope>
    <source>
        <strain evidence="2">BH-2024</strain>
    </source>
</reference>
<evidence type="ECO:0000313" key="3">
    <source>
        <dbReference type="Proteomes" id="UP001620626"/>
    </source>
</evidence>
<dbReference type="InterPro" id="IPR000642">
    <property type="entry name" value="Peptidase_M41"/>
</dbReference>
<dbReference type="Pfam" id="PF01434">
    <property type="entry name" value="Peptidase_M41"/>
    <property type="match status" value="1"/>
</dbReference>
<accession>A0ABD2ICI5</accession>
<dbReference type="Proteomes" id="UP001620626">
    <property type="component" value="Unassembled WGS sequence"/>
</dbReference>
<proteinExistence type="predicted"/>
<evidence type="ECO:0000313" key="2">
    <source>
        <dbReference type="EMBL" id="KAL3070878.1"/>
    </source>
</evidence>
<dbReference type="Gene3D" id="1.20.58.760">
    <property type="entry name" value="Peptidase M41"/>
    <property type="match status" value="1"/>
</dbReference>
<dbReference type="SUPFAM" id="SSF140990">
    <property type="entry name" value="FtsH protease domain-like"/>
    <property type="match status" value="1"/>
</dbReference>
<dbReference type="EMBL" id="JBICBT010001372">
    <property type="protein sequence ID" value="KAL3070878.1"/>
    <property type="molecule type" value="Genomic_DNA"/>
</dbReference>
<dbReference type="InterPro" id="IPR037219">
    <property type="entry name" value="Peptidase_M41-like"/>
</dbReference>
<organism evidence="2 3">
    <name type="scientific">Heterodera trifolii</name>
    <dbReference type="NCBI Taxonomy" id="157864"/>
    <lineage>
        <taxon>Eukaryota</taxon>
        <taxon>Metazoa</taxon>
        <taxon>Ecdysozoa</taxon>
        <taxon>Nematoda</taxon>
        <taxon>Chromadorea</taxon>
        <taxon>Rhabditida</taxon>
        <taxon>Tylenchina</taxon>
        <taxon>Tylenchomorpha</taxon>
        <taxon>Tylenchoidea</taxon>
        <taxon>Heteroderidae</taxon>
        <taxon>Heteroderinae</taxon>
        <taxon>Heterodera</taxon>
    </lineage>
</organism>
<evidence type="ECO:0000259" key="1">
    <source>
        <dbReference type="Pfam" id="PF01434"/>
    </source>
</evidence>
<feature type="domain" description="Peptidase M41" evidence="1">
    <location>
        <begin position="37"/>
        <end position="111"/>
    </location>
</feature>